<evidence type="ECO:0000313" key="2">
    <source>
        <dbReference type="Proteomes" id="UP001140087"/>
    </source>
</evidence>
<evidence type="ECO:0000313" key="1">
    <source>
        <dbReference type="EMBL" id="KAJ2799711.1"/>
    </source>
</evidence>
<keyword evidence="2" id="KW-1185">Reference proteome</keyword>
<name>A0ACC1L2K8_9FUNG</name>
<proteinExistence type="predicted"/>
<keyword evidence="1" id="KW-0648">Protein biosynthesis</keyword>
<gene>
    <name evidence="1" type="primary">SPT5_1</name>
    <name evidence="1" type="ORF">H4R21_003452</name>
</gene>
<feature type="non-terminal residue" evidence="1">
    <location>
        <position position="477"/>
    </location>
</feature>
<dbReference type="Proteomes" id="UP001140087">
    <property type="component" value="Unassembled WGS sequence"/>
</dbReference>
<organism evidence="1 2">
    <name type="scientific">Coemansia helicoidea</name>
    <dbReference type="NCBI Taxonomy" id="1286919"/>
    <lineage>
        <taxon>Eukaryota</taxon>
        <taxon>Fungi</taxon>
        <taxon>Fungi incertae sedis</taxon>
        <taxon>Zoopagomycota</taxon>
        <taxon>Kickxellomycotina</taxon>
        <taxon>Kickxellomycetes</taxon>
        <taxon>Kickxellales</taxon>
        <taxon>Kickxellaceae</taxon>
        <taxon>Coemansia</taxon>
    </lineage>
</organism>
<comment type="caution">
    <text evidence="1">The sequence shown here is derived from an EMBL/GenBank/DDBJ whole genome shotgun (WGS) entry which is preliminary data.</text>
</comment>
<dbReference type="EMBL" id="JANBUN010001095">
    <property type="protein sequence ID" value="KAJ2799711.1"/>
    <property type="molecule type" value="Genomic_DNA"/>
</dbReference>
<accession>A0ACC1L2K8</accession>
<sequence>MADVEDMFDDEPAGRRFSSDEEEDESRNLGTRRRRQNSGDEDATARRYDDDDDDDEDEDEDEEDDRDYKKPQAKKGARRKRPRTNNFLDIEATVDTDEEEEEDEDGALGDFIVDNEEELATAEKDALRQRAAARPPVFQDDETLDADAIEAQLRERYSGYVASGGRGTGSQIDADWVPQRLIIPGINDPHLWVSRCSPGKERDIVLAVGRRVLQWASSGKYKGVYSAYTRSGLSGFIYVEARTQADALAALEGIPGVFTSKLTLVPINDMIDVVKVKTHTTRLNPGSWVRVKRGNYAGDLAQVASVIESSDAVEVRLLPRLDYSADGRRDKRARPPQRLFSVEEAQKADSRSLSSRQNEILWKGDRFINGYLHKDMRTVSLQTEDVNPTLEEIALFAAGETGEDGDEQAAIAALASQATKASSALEGIDEANGLTVRDLQPGESVEVVEGDLAGVAGVVRSIDGDVVRVEPELGAQR</sequence>
<reference evidence="1" key="1">
    <citation type="submission" date="2022-07" db="EMBL/GenBank/DDBJ databases">
        <title>Phylogenomic reconstructions and comparative analyses of Kickxellomycotina fungi.</title>
        <authorList>
            <person name="Reynolds N.K."/>
            <person name="Stajich J.E."/>
            <person name="Barry K."/>
            <person name="Grigoriev I.V."/>
            <person name="Crous P."/>
            <person name="Smith M.E."/>
        </authorList>
    </citation>
    <scope>NUCLEOTIDE SEQUENCE</scope>
    <source>
        <strain evidence="1">BCRC 34780</strain>
    </source>
</reference>
<keyword evidence="1" id="KW-0251">Elongation factor</keyword>
<protein>
    <submittedName>
        <fullName evidence="1">Transcription elongation factor spt5</fullName>
    </submittedName>
</protein>